<dbReference type="OrthoDB" id="424974at2759"/>
<protein>
    <recommendedName>
        <fullName evidence="4">Zn(2)-C6 fungal-type domain-containing protein</fullName>
    </recommendedName>
</protein>
<comment type="subcellular location">
    <subcellularLocation>
        <location evidence="1">Nucleus</location>
    </subcellularLocation>
</comment>
<dbReference type="PANTHER" id="PTHR31001:SF85">
    <property type="entry name" value="ZN(II)2CYS6 TRANSCRIPTION FACTOR (EUROFUNG)"/>
    <property type="match status" value="1"/>
</dbReference>
<dbReference type="SUPFAM" id="SSF57701">
    <property type="entry name" value="Zn2/Cys6 DNA-binding domain"/>
    <property type="match status" value="1"/>
</dbReference>
<dbReference type="Gene3D" id="4.10.240.10">
    <property type="entry name" value="Zn(2)-C6 fungal-type DNA-binding domain"/>
    <property type="match status" value="1"/>
</dbReference>
<dbReference type="InterPro" id="IPR036864">
    <property type="entry name" value="Zn2-C6_fun-type_DNA-bd_sf"/>
</dbReference>
<feature type="non-terminal residue" evidence="5">
    <location>
        <position position="230"/>
    </location>
</feature>
<feature type="non-terminal residue" evidence="5">
    <location>
        <position position="1"/>
    </location>
</feature>
<evidence type="ECO:0000256" key="2">
    <source>
        <dbReference type="ARBA" id="ARBA00023242"/>
    </source>
</evidence>
<dbReference type="EMBL" id="ML992692">
    <property type="protein sequence ID" value="KAF2208756.1"/>
    <property type="molecule type" value="Genomic_DNA"/>
</dbReference>
<dbReference type="PROSITE" id="PS50048">
    <property type="entry name" value="ZN2_CY6_FUNGAL_2"/>
    <property type="match status" value="1"/>
</dbReference>
<gene>
    <name evidence="5" type="ORF">CERZMDRAFT_21934</name>
</gene>
<evidence type="ECO:0000313" key="5">
    <source>
        <dbReference type="EMBL" id="KAF2208756.1"/>
    </source>
</evidence>
<feature type="region of interest" description="Disordered" evidence="3">
    <location>
        <begin position="46"/>
        <end position="120"/>
    </location>
</feature>
<name>A0A6A6F4R2_9PEZI</name>
<keyword evidence="2" id="KW-0539">Nucleus</keyword>
<dbReference type="CDD" id="cd12148">
    <property type="entry name" value="fungal_TF_MHR"/>
    <property type="match status" value="1"/>
</dbReference>
<sequence>ILLQNTVNKPGTSCLGCRRRKLKCSREHEGCFNCIKSDLPCVYPTPDLGVKRKRGPYKKDKPPRQRHLEDLVKYLEPKSDEAQASQPTESVSPGRASSSGTSGTPYASANGRVPPPPADQQSLVKDALVALTRTAAKDEDLRKDDGGYGLHASTAATATYYLSSHPHPSPARIFEYWHLFVTRVDPMVKIIHCPSFYAKIVDLINNPTSVPSSTNALIFSIYYAALSTCS</sequence>
<evidence type="ECO:0000313" key="6">
    <source>
        <dbReference type="Proteomes" id="UP000799539"/>
    </source>
</evidence>
<dbReference type="Pfam" id="PF00172">
    <property type="entry name" value="Zn_clus"/>
    <property type="match status" value="1"/>
</dbReference>
<keyword evidence="6" id="KW-1185">Reference proteome</keyword>
<feature type="compositionally biased region" description="Polar residues" evidence="3">
    <location>
        <begin position="82"/>
        <end position="107"/>
    </location>
</feature>
<dbReference type="Proteomes" id="UP000799539">
    <property type="component" value="Unassembled WGS sequence"/>
</dbReference>
<accession>A0A6A6F4R2</accession>
<reference evidence="5" key="1">
    <citation type="journal article" date="2020" name="Stud. Mycol.">
        <title>101 Dothideomycetes genomes: a test case for predicting lifestyles and emergence of pathogens.</title>
        <authorList>
            <person name="Haridas S."/>
            <person name="Albert R."/>
            <person name="Binder M."/>
            <person name="Bloem J."/>
            <person name="Labutti K."/>
            <person name="Salamov A."/>
            <person name="Andreopoulos B."/>
            <person name="Baker S."/>
            <person name="Barry K."/>
            <person name="Bills G."/>
            <person name="Bluhm B."/>
            <person name="Cannon C."/>
            <person name="Castanera R."/>
            <person name="Culley D."/>
            <person name="Daum C."/>
            <person name="Ezra D."/>
            <person name="Gonzalez J."/>
            <person name="Henrissat B."/>
            <person name="Kuo A."/>
            <person name="Liang C."/>
            <person name="Lipzen A."/>
            <person name="Lutzoni F."/>
            <person name="Magnuson J."/>
            <person name="Mondo S."/>
            <person name="Nolan M."/>
            <person name="Ohm R."/>
            <person name="Pangilinan J."/>
            <person name="Park H.-J."/>
            <person name="Ramirez L."/>
            <person name="Alfaro M."/>
            <person name="Sun H."/>
            <person name="Tritt A."/>
            <person name="Yoshinaga Y."/>
            <person name="Zwiers L.-H."/>
            <person name="Turgeon B."/>
            <person name="Goodwin S."/>
            <person name="Spatafora J."/>
            <person name="Crous P."/>
            <person name="Grigoriev I."/>
        </authorList>
    </citation>
    <scope>NUCLEOTIDE SEQUENCE</scope>
    <source>
        <strain evidence="5">SCOH1-5</strain>
    </source>
</reference>
<evidence type="ECO:0000259" key="4">
    <source>
        <dbReference type="PROSITE" id="PS50048"/>
    </source>
</evidence>
<feature type="compositionally biased region" description="Basic and acidic residues" evidence="3">
    <location>
        <begin position="57"/>
        <end position="81"/>
    </location>
</feature>
<evidence type="ECO:0000256" key="3">
    <source>
        <dbReference type="SAM" id="MobiDB-lite"/>
    </source>
</evidence>
<dbReference type="InterPro" id="IPR001138">
    <property type="entry name" value="Zn2Cys6_DnaBD"/>
</dbReference>
<feature type="domain" description="Zn(2)-C6 fungal-type" evidence="4">
    <location>
        <begin position="13"/>
        <end position="43"/>
    </location>
</feature>
<dbReference type="GO" id="GO:0005634">
    <property type="term" value="C:nucleus"/>
    <property type="evidence" value="ECO:0007669"/>
    <property type="project" value="UniProtKB-SubCell"/>
</dbReference>
<dbReference type="CDD" id="cd00067">
    <property type="entry name" value="GAL4"/>
    <property type="match status" value="1"/>
</dbReference>
<organism evidence="5 6">
    <name type="scientific">Cercospora zeae-maydis SCOH1-5</name>
    <dbReference type="NCBI Taxonomy" id="717836"/>
    <lineage>
        <taxon>Eukaryota</taxon>
        <taxon>Fungi</taxon>
        <taxon>Dikarya</taxon>
        <taxon>Ascomycota</taxon>
        <taxon>Pezizomycotina</taxon>
        <taxon>Dothideomycetes</taxon>
        <taxon>Dothideomycetidae</taxon>
        <taxon>Mycosphaerellales</taxon>
        <taxon>Mycosphaerellaceae</taxon>
        <taxon>Cercospora</taxon>
    </lineage>
</organism>
<dbReference type="GO" id="GO:0000981">
    <property type="term" value="F:DNA-binding transcription factor activity, RNA polymerase II-specific"/>
    <property type="evidence" value="ECO:0007669"/>
    <property type="project" value="InterPro"/>
</dbReference>
<evidence type="ECO:0000256" key="1">
    <source>
        <dbReference type="ARBA" id="ARBA00004123"/>
    </source>
</evidence>
<dbReference type="GO" id="GO:0008270">
    <property type="term" value="F:zinc ion binding"/>
    <property type="evidence" value="ECO:0007669"/>
    <property type="project" value="InterPro"/>
</dbReference>
<proteinExistence type="predicted"/>
<dbReference type="AlphaFoldDB" id="A0A6A6F4R2"/>
<dbReference type="PANTHER" id="PTHR31001">
    <property type="entry name" value="UNCHARACTERIZED TRANSCRIPTIONAL REGULATORY PROTEIN"/>
    <property type="match status" value="1"/>
</dbReference>
<dbReference type="InterPro" id="IPR050613">
    <property type="entry name" value="Sec_Metabolite_Reg"/>
</dbReference>
<dbReference type="PROSITE" id="PS00463">
    <property type="entry name" value="ZN2_CY6_FUNGAL_1"/>
    <property type="match status" value="1"/>
</dbReference>
<dbReference type="SMART" id="SM00066">
    <property type="entry name" value="GAL4"/>
    <property type="match status" value="1"/>
</dbReference>